<dbReference type="PANTHER" id="PTHR43827">
    <property type="entry name" value="2,5-DIKETO-D-GLUCONIC ACID REDUCTASE"/>
    <property type="match status" value="1"/>
</dbReference>
<dbReference type="Pfam" id="PF00248">
    <property type="entry name" value="Aldo_ket_red"/>
    <property type="match status" value="1"/>
</dbReference>
<dbReference type="InterPro" id="IPR044494">
    <property type="entry name" value="AKR3C2/3"/>
</dbReference>
<dbReference type="GO" id="GO:0016616">
    <property type="term" value="F:oxidoreductase activity, acting on the CH-OH group of donors, NAD or NADP as acceptor"/>
    <property type="evidence" value="ECO:0007669"/>
    <property type="project" value="UniProtKB-ARBA"/>
</dbReference>
<dbReference type="InterPro" id="IPR018170">
    <property type="entry name" value="Aldo/ket_reductase_CS"/>
</dbReference>
<dbReference type="CDD" id="cd19120">
    <property type="entry name" value="AKR_AKR3C2-3"/>
    <property type="match status" value="1"/>
</dbReference>
<keyword evidence="3" id="KW-0560">Oxidoreductase</keyword>
<dbReference type="Gene3D" id="3.20.20.100">
    <property type="entry name" value="NADP-dependent oxidoreductase domain"/>
    <property type="match status" value="1"/>
</dbReference>
<feature type="active site" description="Proton donor" evidence="4">
    <location>
        <position position="88"/>
    </location>
</feature>
<dbReference type="InterPro" id="IPR023210">
    <property type="entry name" value="NADP_OxRdtase_dom"/>
</dbReference>
<dbReference type="AlphaFoldDB" id="A0A5C2SRS4"/>
<evidence type="ECO:0000256" key="2">
    <source>
        <dbReference type="ARBA" id="ARBA00022857"/>
    </source>
</evidence>
<dbReference type="PROSITE" id="PS00062">
    <property type="entry name" value="ALDOKETO_REDUCTASE_2"/>
    <property type="match status" value="1"/>
</dbReference>
<proteinExistence type="inferred from homology"/>
<accession>A0A5C2SRS4</accession>
<evidence type="ECO:0000256" key="4">
    <source>
        <dbReference type="PIRSR" id="PIRSR000097-1"/>
    </source>
</evidence>
<dbReference type="SUPFAM" id="SSF51430">
    <property type="entry name" value="NAD(P)-linked oxidoreductase"/>
    <property type="match status" value="1"/>
</dbReference>
<dbReference type="PRINTS" id="PR00069">
    <property type="entry name" value="ALDKETRDTASE"/>
</dbReference>
<evidence type="ECO:0000256" key="5">
    <source>
        <dbReference type="PIRSR" id="PIRSR000097-2"/>
    </source>
</evidence>
<evidence type="ECO:0000259" key="7">
    <source>
        <dbReference type="Pfam" id="PF00248"/>
    </source>
</evidence>
<dbReference type="STRING" id="1328759.A0A5C2SRS4"/>
<evidence type="ECO:0000256" key="6">
    <source>
        <dbReference type="PIRSR" id="PIRSR000097-3"/>
    </source>
</evidence>
<dbReference type="InterPro" id="IPR036812">
    <property type="entry name" value="NAD(P)_OxRdtase_dom_sf"/>
</dbReference>
<dbReference type="PANTHER" id="PTHR43827:SF3">
    <property type="entry name" value="NADP-DEPENDENT OXIDOREDUCTASE DOMAIN-CONTAINING PROTEIN"/>
    <property type="match status" value="1"/>
</dbReference>
<keyword evidence="2" id="KW-0521">NADP</keyword>
<reference evidence="8" key="1">
    <citation type="journal article" date="2018" name="Genome Biol. Evol.">
        <title>Genomics and development of Lentinus tigrinus, a white-rot wood-decaying mushroom with dimorphic fruiting bodies.</title>
        <authorList>
            <person name="Wu B."/>
            <person name="Xu Z."/>
            <person name="Knudson A."/>
            <person name="Carlson A."/>
            <person name="Chen N."/>
            <person name="Kovaka S."/>
            <person name="LaButti K."/>
            <person name="Lipzen A."/>
            <person name="Pennachio C."/>
            <person name="Riley R."/>
            <person name="Schakwitz W."/>
            <person name="Umezawa K."/>
            <person name="Ohm R.A."/>
            <person name="Grigoriev I.V."/>
            <person name="Nagy L.G."/>
            <person name="Gibbons J."/>
            <person name="Hibbett D."/>
        </authorList>
    </citation>
    <scope>NUCLEOTIDE SEQUENCE [LARGE SCALE GENOMIC DNA]</scope>
    <source>
        <strain evidence="8">ALCF2SS1-6</strain>
    </source>
</reference>
<evidence type="ECO:0000313" key="8">
    <source>
        <dbReference type="EMBL" id="RPD66124.1"/>
    </source>
</evidence>
<sequence>MAGFPLRSVKTYIAVAAVGITAFSLLRRPLSSSLHHTMAPLTIPLNDGKQIPWLGFGTGTALYGKDAESAIRVAIANGIIHLDGAQLYANEDSLGNGIASSGKPRSELFVTTKLGKLPEGQTVRDTLVESLKKLKLDYVDLFLIHMPRHHEGKLKAIWKEFEDLQKEGLVKSIGVSNFRIKDFEELLDGATVVPAVNQIEYHPYVYKATAPVLEFQKKHNILATSYGGLTPIVRQKGGPVDPILASISQRLTKDAGRNVSEGQVLGLWLRSQGIPEITTSSKEERVKEYVATQSLPDLTPEEVQAITDAGSKVHHRAFCKWLDE</sequence>
<feature type="binding site" evidence="5">
    <location>
        <position position="145"/>
    </location>
    <ligand>
        <name>substrate</name>
    </ligand>
</feature>
<gene>
    <name evidence="8" type="ORF">L227DRAFT_517449</name>
</gene>
<dbReference type="Proteomes" id="UP000313359">
    <property type="component" value="Unassembled WGS sequence"/>
</dbReference>
<organism evidence="8 9">
    <name type="scientific">Lentinus tigrinus ALCF2SS1-6</name>
    <dbReference type="NCBI Taxonomy" id="1328759"/>
    <lineage>
        <taxon>Eukaryota</taxon>
        <taxon>Fungi</taxon>
        <taxon>Dikarya</taxon>
        <taxon>Basidiomycota</taxon>
        <taxon>Agaricomycotina</taxon>
        <taxon>Agaricomycetes</taxon>
        <taxon>Polyporales</taxon>
        <taxon>Polyporaceae</taxon>
        <taxon>Lentinus</taxon>
    </lineage>
</organism>
<keyword evidence="9" id="KW-1185">Reference proteome</keyword>
<name>A0A5C2SRS4_9APHY</name>
<dbReference type="InterPro" id="IPR020471">
    <property type="entry name" value="AKR"/>
</dbReference>
<protein>
    <submittedName>
        <fullName evidence="8">Aldo/keto reductase</fullName>
    </submittedName>
</protein>
<dbReference type="PIRSF" id="PIRSF000097">
    <property type="entry name" value="AKR"/>
    <property type="match status" value="1"/>
</dbReference>
<evidence type="ECO:0000313" key="9">
    <source>
        <dbReference type="Proteomes" id="UP000313359"/>
    </source>
</evidence>
<evidence type="ECO:0000256" key="3">
    <source>
        <dbReference type="ARBA" id="ARBA00023002"/>
    </source>
</evidence>
<dbReference type="OrthoDB" id="416253at2759"/>
<dbReference type="GO" id="GO:0016652">
    <property type="term" value="F:oxidoreductase activity, acting on NAD(P)H as acceptor"/>
    <property type="evidence" value="ECO:0007669"/>
    <property type="project" value="InterPro"/>
</dbReference>
<feature type="site" description="Lowers pKa of active site Tyr" evidence="6">
    <location>
        <position position="113"/>
    </location>
</feature>
<comment type="similarity">
    <text evidence="1">Belongs to the aldo/keto reductase family.</text>
</comment>
<feature type="domain" description="NADP-dependent oxidoreductase" evidence="7">
    <location>
        <begin position="61"/>
        <end position="306"/>
    </location>
</feature>
<dbReference type="EMBL" id="ML122251">
    <property type="protein sequence ID" value="RPD66124.1"/>
    <property type="molecule type" value="Genomic_DNA"/>
</dbReference>
<evidence type="ECO:0000256" key="1">
    <source>
        <dbReference type="ARBA" id="ARBA00007905"/>
    </source>
</evidence>